<protein>
    <recommendedName>
        <fullName evidence="7">Peptidase S8/S53 domain-containing protein</fullName>
    </recommendedName>
</protein>
<dbReference type="GO" id="GO:0004252">
    <property type="term" value="F:serine-type endopeptidase activity"/>
    <property type="evidence" value="ECO:0007669"/>
    <property type="project" value="UniProtKB-UniRule"/>
</dbReference>
<evidence type="ECO:0000256" key="5">
    <source>
        <dbReference type="PROSITE-ProRule" id="PRU01240"/>
    </source>
</evidence>
<feature type="transmembrane region" description="Helical" evidence="6">
    <location>
        <begin position="12"/>
        <end position="35"/>
    </location>
</feature>
<feature type="transmembrane region" description="Helical" evidence="6">
    <location>
        <begin position="286"/>
        <end position="307"/>
    </location>
</feature>
<dbReference type="RefSeq" id="WP_203937441.1">
    <property type="nucleotide sequence ID" value="NZ_BAAAGJ010000019.1"/>
</dbReference>
<evidence type="ECO:0000256" key="1">
    <source>
        <dbReference type="ARBA" id="ARBA00011073"/>
    </source>
</evidence>
<evidence type="ECO:0000313" key="8">
    <source>
        <dbReference type="EMBL" id="GIJ02130.1"/>
    </source>
</evidence>
<feature type="transmembrane region" description="Helical" evidence="6">
    <location>
        <begin position="138"/>
        <end position="157"/>
    </location>
</feature>
<comment type="similarity">
    <text evidence="1 5">Belongs to the peptidase S8 family.</text>
</comment>
<reference evidence="8" key="1">
    <citation type="submission" date="2021-01" db="EMBL/GenBank/DDBJ databases">
        <title>Whole genome shotgun sequence of Spirilliplanes yamanashiensis NBRC 15828.</title>
        <authorList>
            <person name="Komaki H."/>
            <person name="Tamura T."/>
        </authorList>
    </citation>
    <scope>NUCLEOTIDE SEQUENCE</scope>
    <source>
        <strain evidence="8">NBRC 15828</strain>
    </source>
</reference>
<dbReference type="PRINTS" id="PR00723">
    <property type="entry name" value="SUBTILISIN"/>
</dbReference>
<dbReference type="InterPro" id="IPR023828">
    <property type="entry name" value="Peptidase_S8_Ser-AS"/>
</dbReference>
<dbReference type="InterPro" id="IPR050131">
    <property type="entry name" value="Peptidase_S8_subtilisin-like"/>
</dbReference>
<evidence type="ECO:0000256" key="6">
    <source>
        <dbReference type="SAM" id="Phobius"/>
    </source>
</evidence>
<dbReference type="PANTHER" id="PTHR43806:SF67">
    <property type="entry name" value="EGF-LIKE DOMAIN-CONTAINING PROTEIN"/>
    <property type="match status" value="1"/>
</dbReference>
<feature type="transmembrane region" description="Helical" evidence="6">
    <location>
        <begin position="50"/>
        <end position="73"/>
    </location>
</feature>
<dbReference type="Gene3D" id="3.40.50.200">
    <property type="entry name" value="Peptidase S8/S53 domain"/>
    <property type="match status" value="1"/>
</dbReference>
<dbReference type="InterPro" id="IPR015500">
    <property type="entry name" value="Peptidase_S8_subtilisin-rel"/>
</dbReference>
<keyword evidence="6" id="KW-1133">Transmembrane helix</keyword>
<dbReference type="Proteomes" id="UP000652013">
    <property type="component" value="Unassembled WGS sequence"/>
</dbReference>
<evidence type="ECO:0000256" key="4">
    <source>
        <dbReference type="ARBA" id="ARBA00022825"/>
    </source>
</evidence>
<keyword evidence="6" id="KW-0472">Membrane</keyword>
<keyword evidence="6" id="KW-0812">Transmembrane</keyword>
<feature type="active site" description="Charge relay system" evidence="5">
    <location>
        <position position="524"/>
    </location>
</feature>
<evidence type="ECO:0000256" key="3">
    <source>
        <dbReference type="ARBA" id="ARBA00022801"/>
    </source>
</evidence>
<comment type="caution">
    <text evidence="8">The sequence shown here is derived from an EMBL/GenBank/DDBJ whole genome shotgun (WGS) entry which is preliminary data.</text>
</comment>
<dbReference type="SUPFAM" id="SSF52743">
    <property type="entry name" value="Subtilisin-like"/>
    <property type="match status" value="1"/>
</dbReference>
<dbReference type="InterPro" id="IPR036852">
    <property type="entry name" value="Peptidase_S8/S53_dom_sf"/>
</dbReference>
<evidence type="ECO:0000259" key="7">
    <source>
        <dbReference type="Pfam" id="PF00082"/>
    </source>
</evidence>
<name>A0A8J4DIN0_9ACTN</name>
<feature type="transmembrane region" description="Helical" evidence="6">
    <location>
        <begin position="109"/>
        <end position="126"/>
    </location>
</feature>
<feature type="active site" description="Charge relay system" evidence="5">
    <location>
        <position position="487"/>
    </location>
</feature>
<keyword evidence="9" id="KW-1185">Reference proteome</keyword>
<dbReference type="PANTHER" id="PTHR43806">
    <property type="entry name" value="PEPTIDASE S8"/>
    <property type="match status" value="1"/>
</dbReference>
<feature type="transmembrane region" description="Helical" evidence="6">
    <location>
        <begin position="248"/>
        <end position="266"/>
    </location>
</feature>
<dbReference type="InterPro" id="IPR000209">
    <property type="entry name" value="Peptidase_S8/S53_dom"/>
</dbReference>
<feature type="transmembrane region" description="Helical" evidence="6">
    <location>
        <begin position="319"/>
        <end position="339"/>
    </location>
</feature>
<keyword evidence="2 5" id="KW-0645">Protease</keyword>
<organism evidence="8 9">
    <name type="scientific">Spirilliplanes yamanashiensis</name>
    <dbReference type="NCBI Taxonomy" id="42233"/>
    <lineage>
        <taxon>Bacteria</taxon>
        <taxon>Bacillati</taxon>
        <taxon>Actinomycetota</taxon>
        <taxon>Actinomycetes</taxon>
        <taxon>Micromonosporales</taxon>
        <taxon>Micromonosporaceae</taxon>
        <taxon>Spirilliplanes</taxon>
    </lineage>
</organism>
<dbReference type="PROSITE" id="PS51892">
    <property type="entry name" value="SUBTILASE"/>
    <property type="match status" value="1"/>
</dbReference>
<feature type="transmembrane region" description="Helical" evidence="6">
    <location>
        <begin position="163"/>
        <end position="182"/>
    </location>
</feature>
<dbReference type="PROSITE" id="PS00138">
    <property type="entry name" value="SUBTILASE_SER"/>
    <property type="match status" value="1"/>
</dbReference>
<feature type="active site" description="Charge relay system" evidence="5">
    <location>
        <position position="695"/>
    </location>
</feature>
<evidence type="ECO:0000313" key="9">
    <source>
        <dbReference type="Proteomes" id="UP000652013"/>
    </source>
</evidence>
<dbReference type="Pfam" id="PF00082">
    <property type="entry name" value="Peptidase_S8"/>
    <property type="match status" value="1"/>
</dbReference>
<dbReference type="GO" id="GO:0006508">
    <property type="term" value="P:proteolysis"/>
    <property type="evidence" value="ECO:0007669"/>
    <property type="project" value="UniProtKB-KW"/>
</dbReference>
<feature type="transmembrane region" description="Helical" evidence="6">
    <location>
        <begin position="194"/>
        <end position="216"/>
    </location>
</feature>
<feature type="transmembrane region" description="Helical" evidence="6">
    <location>
        <begin position="222"/>
        <end position="241"/>
    </location>
</feature>
<feature type="domain" description="Peptidase S8/S53" evidence="7">
    <location>
        <begin position="478"/>
        <end position="734"/>
    </location>
</feature>
<accession>A0A8J4DIN0</accession>
<keyword evidence="3 5" id="KW-0378">Hydrolase</keyword>
<keyword evidence="4 5" id="KW-0720">Serine protease</keyword>
<dbReference type="AlphaFoldDB" id="A0A8J4DIN0"/>
<evidence type="ECO:0000256" key="2">
    <source>
        <dbReference type="ARBA" id="ARBA00022670"/>
    </source>
</evidence>
<proteinExistence type="inferred from homology"/>
<gene>
    <name evidence="8" type="ORF">Sya03_14820</name>
</gene>
<dbReference type="EMBL" id="BOOY01000008">
    <property type="protein sequence ID" value="GIJ02130.1"/>
    <property type="molecule type" value="Genomic_DNA"/>
</dbReference>
<sequence>MQRHTGPGAGAVVATVFVGLGATAAAVLGSGAGWVVEQLGAALGTASPGWLWPLVAVLATALVAAGAWPLAVAPRAAVIRAAGRAWLTAGLAAGALTALRAIPAAHHEAYLAASALVAGAAALLVRGARGAVPPRARVLAAAAGLVVALPWLWTGALGGVTETLLAVLAAAAVGLLAARVLGPSLWQWYASSPALLVLGGGTVAAVALTLLAAGTGHAGTNLAELLVLPPLGYALAALYALSLRLRGGAAPAAWLVGVAAAGPLAFTDPEELTILLATGRDAPAWAAIAAGLSWLLAVLTAGAYGVWLARRSARAPRRATALVTAFAVVAAGGAVHAAAGQPGLHGERLFVVMREQADLGGVAALGTGAVNRDARVAETYRRLVATATASQAGIRAALDDARLPYTPYYLVNGLEVAGGPEVRAWLAARDDVARVLLSQRARPLPAPPAASRGELTTPPAAPWNLAAIGVPRVAGATGAGITVGGSDSGVDGRHPALAGRFRGFDDSWHDPWNGTTAPTDRNGHGTHTLATAVGARGVGVAPGAQWVGCVNLARNLGNPAKYLDCLQFMLAPFPPGGDPFTDGRPRRAPHVLTNSWGCPEVEGCDTGALRPAVDAFAAAGVFFVAAAGNTGPRCGSVDAAPAPYPSAFTVGAVGDDGRVTDFSSRGGGKPDLVAPGAGIVSALPGGTYGALDGTSMATPHVAGVVALVWSAQPALVGDVERTRRLLVDTAVPVTGPCGGAGAGRVDAYAAVTAARALR</sequence>
<feature type="transmembrane region" description="Helical" evidence="6">
    <location>
        <begin position="85"/>
        <end position="103"/>
    </location>
</feature>